<evidence type="ECO:0000256" key="1">
    <source>
        <dbReference type="ARBA" id="ARBA00004141"/>
    </source>
</evidence>
<dbReference type="PANTHER" id="PTHR48090:SF1">
    <property type="entry name" value="PROPHAGE BACTOPRENOL GLUCOSYL TRANSFERASE HOMOLOG"/>
    <property type="match status" value="1"/>
</dbReference>
<dbReference type="EC" id="2.4.-.-" evidence="9"/>
<evidence type="ECO:0000256" key="5">
    <source>
        <dbReference type="ARBA" id="ARBA00022989"/>
    </source>
</evidence>
<accession>Q7P748</accession>
<protein>
    <submittedName>
        <fullName evidence="9">Glycosyltransferase involved in cell wall biogenesis</fullName>
        <ecNumber evidence="9">2.4.-.-</ecNumber>
    </submittedName>
</protein>
<keyword evidence="4 7" id="KW-0812">Transmembrane</keyword>
<keyword evidence="2 9" id="KW-0328">Glycosyltransferase</keyword>
<dbReference type="AlphaFoldDB" id="Q7P748"/>
<feature type="transmembrane region" description="Helical" evidence="7">
    <location>
        <begin position="263"/>
        <end position="285"/>
    </location>
</feature>
<comment type="caution">
    <text evidence="9">The sequence shown here is derived from an EMBL/GenBank/DDBJ whole genome shotgun (WGS) entry which is preliminary data.</text>
</comment>
<dbReference type="Pfam" id="PF00535">
    <property type="entry name" value="Glycos_transf_2"/>
    <property type="match status" value="1"/>
</dbReference>
<dbReference type="CDD" id="cd04187">
    <property type="entry name" value="DPM1_like_bac"/>
    <property type="match status" value="1"/>
</dbReference>
<keyword evidence="6 7" id="KW-0472">Membrane</keyword>
<dbReference type="PANTHER" id="PTHR48090">
    <property type="entry name" value="UNDECAPRENYL-PHOSPHATE 4-DEOXY-4-FORMAMIDO-L-ARABINOSE TRANSFERASE-RELATED"/>
    <property type="match status" value="1"/>
</dbReference>
<keyword evidence="5 7" id="KW-1133">Transmembrane helix</keyword>
<evidence type="ECO:0000313" key="10">
    <source>
        <dbReference type="Proteomes" id="UP000006454"/>
    </source>
</evidence>
<organism evidence="9 10">
    <name type="scientific">Fusobacterium vincentii ATCC 49256</name>
    <dbReference type="NCBI Taxonomy" id="209882"/>
    <lineage>
        <taxon>Bacteria</taxon>
        <taxon>Fusobacteriati</taxon>
        <taxon>Fusobacteriota</taxon>
        <taxon>Fusobacteriia</taxon>
        <taxon>Fusobacteriales</taxon>
        <taxon>Fusobacteriaceae</taxon>
        <taxon>Fusobacterium</taxon>
    </lineage>
</organism>
<evidence type="ECO:0000259" key="8">
    <source>
        <dbReference type="Pfam" id="PF00535"/>
    </source>
</evidence>
<dbReference type="InterPro" id="IPR029044">
    <property type="entry name" value="Nucleotide-diphossugar_trans"/>
</dbReference>
<dbReference type="GO" id="GO:0016757">
    <property type="term" value="F:glycosyltransferase activity"/>
    <property type="evidence" value="ECO:0007669"/>
    <property type="project" value="UniProtKB-KW"/>
</dbReference>
<evidence type="ECO:0000256" key="3">
    <source>
        <dbReference type="ARBA" id="ARBA00022679"/>
    </source>
</evidence>
<comment type="subcellular location">
    <subcellularLocation>
        <location evidence="1">Membrane</location>
        <topology evidence="1">Multi-pass membrane protein</topology>
    </subcellularLocation>
</comment>
<keyword evidence="3 9" id="KW-0808">Transferase</keyword>
<reference evidence="9 10" key="1">
    <citation type="journal article" date="2003" name="Genome Res.">
        <title>Genome analysis of F. nucleatum sub spp vincentii and its comparison with the genome of F. nucleatum ATCC 25586.</title>
        <authorList>
            <person name="Kapatral V."/>
            <person name="Ivanova N."/>
            <person name="Anderson I."/>
            <person name="Reznik G."/>
            <person name="Bhattacharyya A."/>
            <person name="Gardner W.L."/>
            <person name="Mikhailova N."/>
            <person name="Lapidus A."/>
            <person name="Larsen N."/>
            <person name="D'Souza M."/>
            <person name="Walunas T."/>
            <person name="Haselkorn R."/>
            <person name="Overbeek R."/>
            <person name="Kyrpides N."/>
        </authorList>
    </citation>
    <scope>NUCLEOTIDE SEQUENCE [LARGE SCALE GENOMIC DNA]</scope>
    <source>
        <strain evidence="9 10">ATCC 49256</strain>
    </source>
</reference>
<dbReference type="Proteomes" id="UP000006454">
    <property type="component" value="Unassembled WGS sequence"/>
</dbReference>
<dbReference type="Gene3D" id="3.90.550.10">
    <property type="entry name" value="Spore Coat Polysaccharide Biosynthesis Protein SpsA, Chain A"/>
    <property type="match status" value="1"/>
</dbReference>
<evidence type="ECO:0000313" key="9">
    <source>
        <dbReference type="EMBL" id="EAA24615.1"/>
    </source>
</evidence>
<dbReference type="EMBL" id="AABF01000022">
    <property type="protein sequence ID" value="EAA24615.1"/>
    <property type="molecule type" value="Genomic_DNA"/>
</dbReference>
<name>Q7P748_FUSVC</name>
<evidence type="ECO:0000256" key="4">
    <source>
        <dbReference type="ARBA" id="ARBA00022692"/>
    </source>
</evidence>
<proteinExistence type="predicted"/>
<feature type="domain" description="Glycosyltransferase 2-like" evidence="8">
    <location>
        <begin position="5"/>
        <end position="165"/>
    </location>
</feature>
<evidence type="ECO:0000256" key="7">
    <source>
        <dbReference type="SAM" id="Phobius"/>
    </source>
</evidence>
<sequence>MKKISIFSPCYNEELNLEILYNRITDVMEKLKNRYDYEIVFIDNKSKDNSRKVLRKLAEKDKRVKVIFNTRNFGPGRSGAYGFFQTTGEATIALAADLQDPPELIPKFLKKWEEGYKVVWGQKIESEESKVMFFTRKLYYKIIGKFSENKQIDNITGYGLYDKNVVQQLKNENNPHPNFRYSITDFGYDVSLVAYKQNKRLHGKSSYNFFRYLDTAISALISTSRFPLRMITYCGFLLSGVCFLSGLYYLVKKILYWDSFQLGLAPLIVAVLFIAAIQMIFIGILGEYLGEVLNWIITKPLVIEEERINFENEENI</sequence>
<dbReference type="InterPro" id="IPR001173">
    <property type="entry name" value="Glyco_trans_2-like"/>
</dbReference>
<evidence type="ECO:0000256" key="2">
    <source>
        <dbReference type="ARBA" id="ARBA00022676"/>
    </source>
</evidence>
<evidence type="ECO:0000256" key="6">
    <source>
        <dbReference type="ARBA" id="ARBA00023136"/>
    </source>
</evidence>
<gene>
    <name evidence="9" type="ORF">FNV1751</name>
</gene>
<dbReference type="SUPFAM" id="SSF53448">
    <property type="entry name" value="Nucleotide-diphospho-sugar transferases"/>
    <property type="match status" value="1"/>
</dbReference>
<dbReference type="InterPro" id="IPR050256">
    <property type="entry name" value="Glycosyltransferase_2"/>
</dbReference>
<feature type="transmembrane region" description="Helical" evidence="7">
    <location>
        <begin position="230"/>
        <end position="251"/>
    </location>
</feature>
<dbReference type="GO" id="GO:0005886">
    <property type="term" value="C:plasma membrane"/>
    <property type="evidence" value="ECO:0007669"/>
    <property type="project" value="TreeGrafter"/>
</dbReference>